<keyword evidence="1" id="KW-0808">Transferase</keyword>
<keyword evidence="2" id="KW-1185">Reference proteome</keyword>
<comment type="caution">
    <text evidence="1">The sequence shown here is derived from an EMBL/GenBank/DDBJ whole genome shotgun (WGS) entry which is preliminary data.</text>
</comment>
<evidence type="ECO:0000313" key="1">
    <source>
        <dbReference type="EMBL" id="SIR37726.1"/>
    </source>
</evidence>
<dbReference type="GO" id="GO:0032259">
    <property type="term" value="P:methylation"/>
    <property type="evidence" value="ECO:0007669"/>
    <property type="project" value="UniProtKB-KW"/>
</dbReference>
<dbReference type="AlphaFoldDB" id="A0A8G2CN57"/>
<protein>
    <submittedName>
        <fullName evidence="1">Methyltransferase domain-containing protein</fullName>
    </submittedName>
</protein>
<dbReference type="PANTHER" id="PTHR40036">
    <property type="entry name" value="MACROCIN O-METHYLTRANSFERASE"/>
    <property type="match status" value="1"/>
</dbReference>
<dbReference type="Pfam" id="PF13578">
    <property type="entry name" value="Methyltransf_24"/>
    <property type="match status" value="1"/>
</dbReference>
<organism evidence="1 2">
    <name type="scientific">Acidiphilium rubrum</name>
    <dbReference type="NCBI Taxonomy" id="526"/>
    <lineage>
        <taxon>Bacteria</taxon>
        <taxon>Pseudomonadati</taxon>
        <taxon>Pseudomonadota</taxon>
        <taxon>Alphaproteobacteria</taxon>
        <taxon>Acetobacterales</taxon>
        <taxon>Acidocellaceae</taxon>
        <taxon>Acidiphilium</taxon>
    </lineage>
</organism>
<dbReference type="Gene3D" id="3.40.50.150">
    <property type="entry name" value="Vaccinia Virus protein VP39"/>
    <property type="match status" value="1"/>
</dbReference>
<evidence type="ECO:0000313" key="2">
    <source>
        <dbReference type="Proteomes" id="UP000186308"/>
    </source>
</evidence>
<dbReference type="Proteomes" id="UP000186308">
    <property type="component" value="Unassembled WGS sequence"/>
</dbReference>
<accession>A0A8G2CN57</accession>
<name>A0A8G2CN57_ACIRU</name>
<dbReference type="SUPFAM" id="SSF53335">
    <property type="entry name" value="S-adenosyl-L-methionine-dependent methyltransferases"/>
    <property type="match status" value="1"/>
</dbReference>
<sequence length="250" mass="28212">MRARLKRWPRPACRSHSDMAVLQRGLRGGLMARAYRKILHSWYLNDIAFDVRLHAKREAVAYIIEHMQAAMMLRDRFELLRFALARAPAEGLVLEFGVEKGLSITCLANATQRVVHGFDSFQGLPDDWSGTAAPRGTFDRQGAPPKVPGNVQLHIGWFDATIPQFLAGSDATISLLHVDCDIYSSTKTIFTLLGPRIVPGTVIVFDEYFNYPGWRQHEYKAFQEFCAETGRSYRYCGYAGEKGHVAVVME</sequence>
<proteinExistence type="predicted"/>
<dbReference type="GO" id="GO:0008168">
    <property type="term" value="F:methyltransferase activity"/>
    <property type="evidence" value="ECO:0007669"/>
    <property type="project" value="UniProtKB-KW"/>
</dbReference>
<dbReference type="InterPro" id="IPR008884">
    <property type="entry name" value="TylF_MeTrfase"/>
</dbReference>
<dbReference type="EMBL" id="FTNE01000027">
    <property type="protein sequence ID" value="SIR37726.1"/>
    <property type="molecule type" value="Genomic_DNA"/>
</dbReference>
<dbReference type="InterPro" id="IPR029063">
    <property type="entry name" value="SAM-dependent_MTases_sf"/>
</dbReference>
<dbReference type="PANTHER" id="PTHR40036:SF1">
    <property type="entry name" value="MACROCIN O-METHYLTRANSFERASE"/>
    <property type="match status" value="1"/>
</dbReference>
<reference evidence="1 2" key="1">
    <citation type="submission" date="2017-01" db="EMBL/GenBank/DDBJ databases">
        <authorList>
            <person name="Varghese N."/>
            <person name="Submissions S."/>
        </authorList>
    </citation>
    <scope>NUCLEOTIDE SEQUENCE [LARGE SCALE GENOMIC DNA]</scope>
    <source>
        <strain evidence="1 2">ATCC 35905</strain>
    </source>
</reference>
<gene>
    <name evidence="1" type="ORF">SAMN05421828_12723</name>
</gene>
<keyword evidence="1" id="KW-0489">Methyltransferase</keyword>